<comment type="caution">
    <text evidence="1">The sequence shown here is derived from an EMBL/GenBank/DDBJ whole genome shotgun (WGS) entry which is preliminary data.</text>
</comment>
<proteinExistence type="predicted"/>
<organism evidence="1">
    <name type="scientific">marine sediment metagenome</name>
    <dbReference type="NCBI Taxonomy" id="412755"/>
    <lineage>
        <taxon>unclassified sequences</taxon>
        <taxon>metagenomes</taxon>
        <taxon>ecological metagenomes</taxon>
    </lineage>
</organism>
<evidence type="ECO:0000313" key="1">
    <source>
        <dbReference type="EMBL" id="KKN94996.1"/>
    </source>
</evidence>
<accession>A0A0F9X7P7</accession>
<gene>
    <name evidence="1" type="ORF">LCGC14_0183230</name>
</gene>
<dbReference type="AlphaFoldDB" id="A0A0F9X7P7"/>
<sequence>MTIDSNRLLLEFEKLRREINFSVINPALPELTLTTLQPIITLVAEARRDYLQCLVELANQNKSSSPATEQISQLKAKRETFDELISAASALETAIQRDYLKVRTSRKD</sequence>
<name>A0A0F9X7P7_9ZZZZ</name>
<dbReference type="EMBL" id="LAZR01000074">
    <property type="protein sequence ID" value="KKN94996.1"/>
    <property type="molecule type" value="Genomic_DNA"/>
</dbReference>
<reference evidence="1" key="1">
    <citation type="journal article" date="2015" name="Nature">
        <title>Complex archaea that bridge the gap between prokaryotes and eukaryotes.</title>
        <authorList>
            <person name="Spang A."/>
            <person name="Saw J.H."/>
            <person name="Jorgensen S.L."/>
            <person name="Zaremba-Niedzwiedzka K."/>
            <person name="Martijn J."/>
            <person name="Lind A.E."/>
            <person name="van Eijk R."/>
            <person name="Schleper C."/>
            <person name="Guy L."/>
            <person name="Ettema T.J."/>
        </authorList>
    </citation>
    <scope>NUCLEOTIDE SEQUENCE</scope>
</reference>
<protein>
    <submittedName>
        <fullName evidence="1">Uncharacterized protein</fullName>
    </submittedName>
</protein>